<keyword evidence="4" id="KW-1185">Reference proteome</keyword>
<proteinExistence type="predicted"/>
<feature type="region of interest" description="Disordered" evidence="1">
    <location>
        <begin position="33"/>
        <end position="59"/>
    </location>
</feature>
<dbReference type="SUPFAM" id="SSF69304">
    <property type="entry name" value="Tricorn protease N-terminal domain"/>
    <property type="match status" value="1"/>
</dbReference>
<feature type="chain" id="PRO_5002697201" description="Lipoprotein" evidence="2">
    <location>
        <begin position="26"/>
        <end position="353"/>
    </location>
</feature>
<dbReference type="Proteomes" id="UP000005801">
    <property type="component" value="Unassembled WGS sequence"/>
</dbReference>
<keyword evidence="2" id="KW-0732">Signal</keyword>
<organism evidence="3 4">
    <name type="scientific">Plesiocystis pacifica SIR-1</name>
    <dbReference type="NCBI Taxonomy" id="391625"/>
    <lineage>
        <taxon>Bacteria</taxon>
        <taxon>Pseudomonadati</taxon>
        <taxon>Myxococcota</taxon>
        <taxon>Polyangia</taxon>
        <taxon>Nannocystales</taxon>
        <taxon>Nannocystaceae</taxon>
        <taxon>Plesiocystis</taxon>
    </lineage>
</organism>
<dbReference type="eggNOG" id="COG0823">
    <property type="taxonomic scope" value="Bacteria"/>
</dbReference>
<dbReference type="PROSITE" id="PS51257">
    <property type="entry name" value="PROKAR_LIPOPROTEIN"/>
    <property type="match status" value="1"/>
</dbReference>
<dbReference type="STRING" id="391625.PPSIR1_38589"/>
<evidence type="ECO:0000313" key="3">
    <source>
        <dbReference type="EMBL" id="EDM77818.1"/>
    </source>
</evidence>
<dbReference type="RefSeq" id="WP_006973086.1">
    <property type="nucleotide sequence ID" value="NZ_ABCS01000040.1"/>
</dbReference>
<feature type="compositionally biased region" description="Low complexity" evidence="1">
    <location>
        <begin position="45"/>
        <end position="59"/>
    </location>
</feature>
<dbReference type="OrthoDB" id="9797498at2"/>
<protein>
    <recommendedName>
        <fullName evidence="5">Lipoprotein</fullName>
    </recommendedName>
</protein>
<dbReference type="EMBL" id="ABCS01000040">
    <property type="protein sequence ID" value="EDM77818.1"/>
    <property type="molecule type" value="Genomic_DNA"/>
</dbReference>
<feature type="signal peptide" evidence="2">
    <location>
        <begin position="1"/>
        <end position="25"/>
    </location>
</feature>
<dbReference type="Gene3D" id="2.120.10.30">
    <property type="entry name" value="TolB, C-terminal domain"/>
    <property type="match status" value="1"/>
</dbReference>
<gene>
    <name evidence="3" type="ORF">PPSIR1_38589</name>
</gene>
<name>A6G8P1_9BACT</name>
<dbReference type="AlphaFoldDB" id="A6G8P1"/>
<evidence type="ECO:0000313" key="4">
    <source>
        <dbReference type="Proteomes" id="UP000005801"/>
    </source>
</evidence>
<evidence type="ECO:0008006" key="5">
    <source>
        <dbReference type="Google" id="ProtNLM"/>
    </source>
</evidence>
<comment type="caution">
    <text evidence="3">The sequence shown here is derived from an EMBL/GenBank/DDBJ whole genome shotgun (WGS) entry which is preliminary data.</text>
</comment>
<sequence>MLQARISPPIVVALACVASLLVACAGEDTLEGPQVPSSAGDGGEEAAAAAPLATTTASSTAANVPSTDIYLGRLDARGEAWRVTALRNATAREGYDNQPRFVPGEGGGAFLFTSVREGQSDIYRYALPDGPATQVTDTPANEYSATPLPGGAGSISVIRELDGVQQLWRYGPEGQDRGQLFDALVAVGYHQWLDAEARWAAFFLVGEDGAANTLVHARAPGREPALIAEDPGRCLAMIPGREAMSFTRVGDAGVEIAAYDLATGSSEVITPTVTPAATETQDYAWAPDGSVLMGDGAALWRWREGLGWKRLELEAAPGAALPIAGQSITRIALSEAGPNGDGLWIALVVGGSK</sequence>
<evidence type="ECO:0000256" key="2">
    <source>
        <dbReference type="SAM" id="SignalP"/>
    </source>
</evidence>
<dbReference type="InterPro" id="IPR011042">
    <property type="entry name" value="6-blade_b-propeller_TolB-like"/>
</dbReference>
<accession>A6G8P1</accession>
<reference evidence="3 4" key="1">
    <citation type="submission" date="2007-06" db="EMBL/GenBank/DDBJ databases">
        <authorList>
            <person name="Shimkets L."/>
            <person name="Ferriera S."/>
            <person name="Johnson J."/>
            <person name="Kravitz S."/>
            <person name="Beeson K."/>
            <person name="Sutton G."/>
            <person name="Rogers Y.-H."/>
            <person name="Friedman R."/>
            <person name="Frazier M."/>
            <person name="Venter J.C."/>
        </authorList>
    </citation>
    <scope>NUCLEOTIDE SEQUENCE [LARGE SCALE GENOMIC DNA]</scope>
    <source>
        <strain evidence="3 4">SIR-1</strain>
    </source>
</reference>
<evidence type="ECO:0000256" key="1">
    <source>
        <dbReference type="SAM" id="MobiDB-lite"/>
    </source>
</evidence>